<dbReference type="EMBL" id="CP060394">
    <property type="protein sequence ID" value="QNI33038.1"/>
    <property type="molecule type" value="Genomic_DNA"/>
</dbReference>
<reference evidence="2 3" key="1">
    <citation type="submission" date="2020-08" db="EMBL/GenBank/DDBJ databases">
        <title>Edaphobacter telluris sp. nov. and Acidobacterium dinghuensis sp. nov., two acidobacteria isolated from forest soil.</title>
        <authorList>
            <person name="Fu J."/>
            <person name="Qiu L."/>
        </authorList>
    </citation>
    <scope>NUCLEOTIDE SEQUENCE [LARGE SCALE GENOMIC DNA]</scope>
    <source>
        <strain evidence="2">4Y35</strain>
    </source>
</reference>
<dbReference type="InterPro" id="IPR045057">
    <property type="entry name" value="Gcn5-rel_NAT"/>
</dbReference>
<dbReference type="SUPFAM" id="SSF55729">
    <property type="entry name" value="Acyl-CoA N-acyltransferases (Nat)"/>
    <property type="match status" value="1"/>
</dbReference>
<organism evidence="2 3">
    <name type="scientific">Alloacidobacterium dinghuense</name>
    <dbReference type="NCBI Taxonomy" id="2763107"/>
    <lineage>
        <taxon>Bacteria</taxon>
        <taxon>Pseudomonadati</taxon>
        <taxon>Acidobacteriota</taxon>
        <taxon>Terriglobia</taxon>
        <taxon>Terriglobales</taxon>
        <taxon>Acidobacteriaceae</taxon>
        <taxon>Alloacidobacterium</taxon>
    </lineage>
</organism>
<dbReference type="KEGG" id="adin:H7849_03415"/>
<name>A0A7G8BKG8_9BACT</name>
<dbReference type="Proteomes" id="UP000515312">
    <property type="component" value="Chromosome"/>
</dbReference>
<dbReference type="InterPro" id="IPR031165">
    <property type="entry name" value="GNAT_YJDJ"/>
</dbReference>
<dbReference type="Pfam" id="PF14542">
    <property type="entry name" value="Acetyltransf_CG"/>
    <property type="match status" value="1"/>
</dbReference>
<dbReference type="PROSITE" id="PS51729">
    <property type="entry name" value="GNAT_YJDJ"/>
    <property type="match status" value="1"/>
</dbReference>
<dbReference type="AlphaFoldDB" id="A0A7G8BKG8"/>
<evidence type="ECO:0000313" key="3">
    <source>
        <dbReference type="Proteomes" id="UP000515312"/>
    </source>
</evidence>
<accession>A0A7G8BKG8</accession>
<dbReference type="PANTHER" id="PTHR31435:SF9">
    <property type="entry name" value="PROTEIN NATD1"/>
    <property type="match status" value="1"/>
</dbReference>
<dbReference type="RefSeq" id="WP_186744143.1">
    <property type="nucleotide sequence ID" value="NZ_CP060394.1"/>
</dbReference>
<evidence type="ECO:0000313" key="2">
    <source>
        <dbReference type="EMBL" id="QNI33038.1"/>
    </source>
</evidence>
<dbReference type="CDD" id="cd04301">
    <property type="entry name" value="NAT_SF"/>
    <property type="match status" value="1"/>
</dbReference>
<evidence type="ECO:0000259" key="1">
    <source>
        <dbReference type="PROSITE" id="PS51729"/>
    </source>
</evidence>
<gene>
    <name evidence="2" type="ORF">H7849_03415</name>
</gene>
<feature type="domain" description="N-acetyltransferase" evidence="1">
    <location>
        <begin position="7"/>
        <end position="93"/>
    </location>
</feature>
<proteinExistence type="predicted"/>
<dbReference type="GO" id="GO:0016740">
    <property type="term" value="F:transferase activity"/>
    <property type="evidence" value="ECO:0007669"/>
    <property type="project" value="UniProtKB-KW"/>
</dbReference>
<dbReference type="Gene3D" id="3.40.630.30">
    <property type="match status" value="1"/>
</dbReference>
<sequence>MNTDASPQNVSRNRFEFEEEGETAYLEFDLDGQGWITLWHTEVPPKLRGRGIAGMLAQTAFEYARDNNLKVDVVCPLAQGFLAKHPEFKALVGK</sequence>
<dbReference type="PANTHER" id="PTHR31435">
    <property type="entry name" value="PROTEIN NATD1"/>
    <property type="match status" value="1"/>
</dbReference>
<keyword evidence="2" id="KW-0808">Transferase</keyword>
<protein>
    <submittedName>
        <fullName evidence="2">N-acetyltransferase</fullName>
    </submittedName>
</protein>
<dbReference type="InterPro" id="IPR016181">
    <property type="entry name" value="Acyl_CoA_acyltransferase"/>
</dbReference>
<keyword evidence="3" id="KW-1185">Reference proteome</keyword>